<dbReference type="GO" id="GO:0000727">
    <property type="term" value="P:double-strand break repair via break-induced replication"/>
    <property type="evidence" value="ECO:0007669"/>
    <property type="project" value="TreeGrafter"/>
</dbReference>
<dbReference type="PANTHER" id="PTHR12772">
    <property type="entry name" value="DNA REPLICATION COMPLEX GINS PROTEIN PSF2"/>
    <property type="match status" value="1"/>
</dbReference>
<dbReference type="SUPFAM" id="SSF158573">
    <property type="entry name" value="GINS helical bundle-like"/>
    <property type="match status" value="1"/>
</dbReference>
<reference evidence="1 2" key="1">
    <citation type="journal article" date="2013" name="BMC Genomics">
        <title>Comparative genomics of parasitic silkworm microsporidia reveal an association between genome expansion and host adaptation.</title>
        <authorList>
            <person name="Pan G."/>
            <person name="Xu J."/>
            <person name="Li T."/>
            <person name="Xia Q."/>
            <person name="Liu S.L."/>
            <person name="Zhang G."/>
            <person name="Li S."/>
            <person name="Li C."/>
            <person name="Liu H."/>
            <person name="Yang L."/>
            <person name="Liu T."/>
            <person name="Zhang X."/>
            <person name="Wu Z."/>
            <person name="Fan W."/>
            <person name="Dang X."/>
            <person name="Xiang H."/>
            <person name="Tao M."/>
            <person name="Li Y."/>
            <person name="Hu J."/>
            <person name="Li Z."/>
            <person name="Lin L."/>
            <person name="Luo J."/>
            <person name="Geng L."/>
            <person name="Wang L."/>
            <person name="Long M."/>
            <person name="Wan Y."/>
            <person name="He N."/>
            <person name="Zhang Z."/>
            <person name="Lu C."/>
            <person name="Keeling P.J."/>
            <person name="Wang J."/>
            <person name="Xiang Z."/>
            <person name="Zhou Z."/>
        </authorList>
    </citation>
    <scope>NUCLEOTIDE SEQUENCE [LARGE SCALE GENOMIC DNA]</scope>
    <source>
        <strain evidence="2">CQ1 / CVCC 102059</strain>
    </source>
</reference>
<sequence>MPFLNPYELNLISSYFLIEVEPLCLIKDLTLLSNPIPELHPLSITKIPYFVALPLKNSNLLQIRLPSFLSKEFLCKKIDEEIKNKNEYSFVPEVIFVLGKEIIKNCYNSECDNLNLLDNLKEIRFKKTLLGLENLDGSTLNLNNLTSFEFNEVKVMMCEGMKLIE</sequence>
<dbReference type="InterPro" id="IPR036224">
    <property type="entry name" value="GINS_bundle-like_dom_sf"/>
</dbReference>
<name>R0KW81_NOSB1</name>
<dbReference type="PANTHER" id="PTHR12772:SF0">
    <property type="entry name" value="DNA REPLICATION COMPLEX GINS PROTEIN PSF2"/>
    <property type="match status" value="1"/>
</dbReference>
<dbReference type="Gene3D" id="3.40.5.50">
    <property type="match status" value="1"/>
</dbReference>
<dbReference type="Proteomes" id="UP000016927">
    <property type="component" value="Unassembled WGS sequence"/>
</dbReference>
<dbReference type="Gene3D" id="1.20.58.1020">
    <property type="match status" value="1"/>
</dbReference>
<dbReference type="EMBL" id="KB908916">
    <property type="protein sequence ID" value="EOB15166.1"/>
    <property type="molecule type" value="Genomic_DNA"/>
</dbReference>
<dbReference type="STRING" id="578461.R0KW81"/>
<organism evidence="1 2">
    <name type="scientific">Nosema bombycis (strain CQ1 / CVCC 102059)</name>
    <name type="common">Microsporidian parasite</name>
    <name type="synonym">Pebrine of silkworm</name>
    <dbReference type="NCBI Taxonomy" id="578461"/>
    <lineage>
        <taxon>Eukaryota</taxon>
        <taxon>Fungi</taxon>
        <taxon>Fungi incertae sedis</taxon>
        <taxon>Microsporidia</taxon>
        <taxon>Nosematidae</taxon>
        <taxon>Nosema</taxon>
    </lineage>
</organism>
<proteinExistence type="predicted"/>
<dbReference type="SUPFAM" id="SSF160059">
    <property type="entry name" value="PriA/YqbF domain"/>
    <property type="match status" value="1"/>
</dbReference>
<accession>R0KW81</accession>
<dbReference type="OMA" id="GPYYMEL"/>
<evidence type="ECO:0000313" key="1">
    <source>
        <dbReference type="EMBL" id="EOB15166.1"/>
    </source>
</evidence>
<dbReference type="InterPro" id="IPR007257">
    <property type="entry name" value="GINS_Psf2"/>
</dbReference>
<keyword evidence="2" id="KW-1185">Reference proteome</keyword>
<evidence type="ECO:0000313" key="2">
    <source>
        <dbReference type="Proteomes" id="UP000016927"/>
    </source>
</evidence>
<dbReference type="AlphaFoldDB" id="R0KW81"/>
<gene>
    <name evidence="1" type="primary">PSF2</name>
    <name evidence="1" type="ORF">NBO_8g0030</name>
</gene>
<protein>
    <submittedName>
        <fullName evidence="1">DNA replication complex GINS protein PSF2</fullName>
    </submittedName>
</protein>
<dbReference type="HOGENOM" id="CLU_078274_3_1_1"/>
<dbReference type="VEuPathDB" id="MicrosporidiaDB:NBO_8g0030"/>
<dbReference type="GO" id="GO:0006260">
    <property type="term" value="P:DNA replication"/>
    <property type="evidence" value="ECO:0007669"/>
    <property type="project" value="InterPro"/>
</dbReference>
<dbReference type="GO" id="GO:0000811">
    <property type="term" value="C:GINS complex"/>
    <property type="evidence" value="ECO:0007669"/>
    <property type="project" value="TreeGrafter"/>
</dbReference>
<dbReference type="OrthoDB" id="1938138at2759"/>